<dbReference type="GO" id="GO:0015990">
    <property type="term" value="P:electron transport coupled proton transport"/>
    <property type="evidence" value="ECO:0007669"/>
    <property type="project" value="TreeGrafter"/>
</dbReference>
<dbReference type="GO" id="GO:0003954">
    <property type="term" value="F:NADH dehydrogenase activity"/>
    <property type="evidence" value="ECO:0007669"/>
    <property type="project" value="TreeGrafter"/>
</dbReference>
<feature type="transmembrane region" description="Helical" evidence="8">
    <location>
        <begin position="165"/>
        <end position="190"/>
    </location>
</feature>
<evidence type="ECO:0000256" key="1">
    <source>
        <dbReference type="ARBA" id="ARBA00004141"/>
    </source>
</evidence>
<reference evidence="10" key="1">
    <citation type="journal article" date="2018" name="BMC Evol. Biol.">
        <title>Three new Diplozoidae mitogenomes expose unusual compositional biases within the Monogenea class: implications for phylogenetic studies.</title>
        <authorList>
            <person name="Zhang D."/>
            <person name="Zou H."/>
            <person name="Wu S.G."/>
            <person name="Li M."/>
            <person name="Jakovlic I."/>
            <person name="Zhang J."/>
            <person name="Chen R."/>
            <person name="Li W.X."/>
            <person name="Wang G.T."/>
        </authorList>
    </citation>
    <scope>NUCLEOTIDE SEQUENCE</scope>
</reference>
<accession>A0A386PW45</accession>
<feature type="transmembrane region" description="Helical" evidence="8">
    <location>
        <begin position="44"/>
        <end position="65"/>
    </location>
</feature>
<feature type="transmembrane region" description="Helical" evidence="8">
    <location>
        <begin position="202"/>
        <end position="220"/>
    </location>
</feature>
<geneLocation type="mitochondrion" evidence="10"/>
<feature type="domain" description="NADH:quinone oxidoreductase/Mrp antiporter transmembrane" evidence="9">
    <location>
        <begin position="107"/>
        <end position="366"/>
    </location>
</feature>
<dbReference type="PANTHER" id="PTHR42829:SF2">
    <property type="entry name" value="NADH-UBIQUINONE OXIDOREDUCTASE CHAIN 5"/>
    <property type="match status" value="1"/>
</dbReference>
<evidence type="ECO:0000313" key="10">
    <source>
        <dbReference type="EMBL" id="AYE40087.1"/>
    </source>
</evidence>
<feature type="transmembrane region" description="Helical" evidence="8">
    <location>
        <begin position="111"/>
        <end position="129"/>
    </location>
</feature>
<evidence type="ECO:0000256" key="6">
    <source>
        <dbReference type="ARBA" id="ARBA00031027"/>
    </source>
</evidence>
<evidence type="ECO:0000256" key="3">
    <source>
        <dbReference type="ARBA" id="ARBA00022692"/>
    </source>
</evidence>
<evidence type="ECO:0000256" key="4">
    <source>
        <dbReference type="ARBA" id="ARBA00022989"/>
    </source>
</evidence>
<dbReference type="InterPro" id="IPR001750">
    <property type="entry name" value="ND/Mrp_TM"/>
</dbReference>
<feature type="transmembrane region" description="Helical" evidence="8">
    <location>
        <begin position="348"/>
        <end position="374"/>
    </location>
</feature>
<keyword evidence="4 8" id="KW-1133">Transmembrane helix</keyword>
<feature type="transmembrane region" description="Helical" evidence="8">
    <location>
        <begin position="77"/>
        <end position="99"/>
    </location>
</feature>
<feature type="transmembrane region" description="Helical" evidence="8">
    <location>
        <begin position="320"/>
        <end position="342"/>
    </location>
</feature>
<protein>
    <recommendedName>
        <fullName evidence="2">NADH:ubiquinone reductase (H(+)-translocating)</fullName>
        <ecNumber evidence="2">7.1.1.2</ecNumber>
    </recommendedName>
    <alternativeName>
        <fullName evidence="6">NADH dehydrogenase subunit 5</fullName>
    </alternativeName>
</protein>
<dbReference type="GO" id="GO:0016020">
    <property type="term" value="C:membrane"/>
    <property type="evidence" value="ECO:0007669"/>
    <property type="project" value="UniProtKB-SubCell"/>
</dbReference>
<dbReference type="GO" id="GO:0042773">
    <property type="term" value="P:ATP synthesis coupled electron transport"/>
    <property type="evidence" value="ECO:0007669"/>
    <property type="project" value="InterPro"/>
</dbReference>
<evidence type="ECO:0000256" key="7">
    <source>
        <dbReference type="ARBA" id="ARBA00049551"/>
    </source>
</evidence>
<dbReference type="AlphaFoldDB" id="A0A386PW45"/>
<dbReference type="InterPro" id="IPR003945">
    <property type="entry name" value="NU5C-like"/>
</dbReference>
<evidence type="ECO:0000259" key="9">
    <source>
        <dbReference type="Pfam" id="PF00361"/>
    </source>
</evidence>
<dbReference type="EC" id="7.1.1.2" evidence="2"/>
<comment type="subcellular location">
    <subcellularLocation>
        <location evidence="1">Membrane</location>
        <topology evidence="1">Multi-pass membrane protein</topology>
    </subcellularLocation>
</comment>
<comment type="catalytic activity">
    <reaction evidence="7">
        <text>a ubiquinone + NADH + 5 H(+)(in) = a ubiquinol + NAD(+) + 4 H(+)(out)</text>
        <dbReference type="Rhea" id="RHEA:29091"/>
        <dbReference type="Rhea" id="RHEA-COMP:9565"/>
        <dbReference type="Rhea" id="RHEA-COMP:9566"/>
        <dbReference type="ChEBI" id="CHEBI:15378"/>
        <dbReference type="ChEBI" id="CHEBI:16389"/>
        <dbReference type="ChEBI" id="CHEBI:17976"/>
        <dbReference type="ChEBI" id="CHEBI:57540"/>
        <dbReference type="ChEBI" id="CHEBI:57945"/>
        <dbReference type="EC" id="7.1.1.2"/>
    </reaction>
</comment>
<evidence type="ECO:0000256" key="8">
    <source>
        <dbReference type="SAM" id="Phobius"/>
    </source>
</evidence>
<feature type="transmembrane region" description="Helical" evidence="8">
    <location>
        <begin position="497"/>
        <end position="518"/>
    </location>
</feature>
<feature type="transmembrane region" description="Helical" evidence="8">
    <location>
        <begin position="395"/>
        <end position="415"/>
    </location>
</feature>
<feature type="transmembrane region" description="Helical" evidence="8">
    <location>
        <begin position="12"/>
        <end position="38"/>
    </location>
</feature>
<keyword evidence="3 8" id="KW-0812">Transmembrane</keyword>
<keyword evidence="5 8" id="KW-0472">Membrane</keyword>
<evidence type="ECO:0000256" key="5">
    <source>
        <dbReference type="ARBA" id="ARBA00023136"/>
    </source>
</evidence>
<gene>
    <name evidence="10" type="primary">nad5</name>
</gene>
<organism evidence="10">
    <name type="scientific">Sindiplozoon sp. DZ-2018</name>
    <dbReference type="NCBI Taxonomy" id="2340795"/>
    <lineage>
        <taxon>Eukaryota</taxon>
        <taxon>Metazoa</taxon>
        <taxon>Spiralia</taxon>
        <taxon>Lophotrochozoa</taxon>
        <taxon>Platyhelminthes</taxon>
        <taxon>Monogenea</taxon>
        <taxon>Polyopisthocotylea</taxon>
        <taxon>Mazocraeidea</taxon>
        <taxon>Diplozoidae</taxon>
        <taxon>Sindiplozoon</taxon>
    </lineage>
</organism>
<dbReference type="GO" id="GO:0008137">
    <property type="term" value="F:NADH dehydrogenase (ubiquinone) activity"/>
    <property type="evidence" value="ECO:0007669"/>
    <property type="project" value="UniProtKB-EC"/>
</dbReference>
<feature type="transmembrane region" description="Helical" evidence="8">
    <location>
        <begin position="427"/>
        <end position="448"/>
    </location>
</feature>
<feature type="transmembrane region" description="Helical" evidence="8">
    <location>
        <begin position="226"/>
        <end position="249"/>
    </location>
</feature>
<feature type="transmembrane region" description="Helical" evidence="8">
    <location>
        <begin position="455"/>
        <end position="477"/>
    </location>
</feature>
<dbReference type="Pfam" id="PF00361">
    <property type="entry name" value="Proton_antipo_M"/>
    <property type="match status" value="1"/>
</dbReference>
<dbReference type="EMBL" id="MG458326">
    <property type="protein sequence ID" value="AYE40087.1"/>
    <property type="molecule type" value="Genomic_DNA"/>
</dbReference>
<keyword evidence="10" id="KW-0496">Mitochondrion</keyword>
<feature type="transmembrane region" description="Helical" evidence="8">
    <location>
        <begin position="136"/>
        <end position="159"/>
    </location>
</feature>
<dbReference type="PANTHER" id="PTHR42829">
    <property type="entry name" value="NADH-UBIQUINONE OXIDOREDUCTASE CHAIN 5"/>
    <property type="match status" value="1"/>
</dbReference>
<evidence type="ECO:0000256" key="2">
    <source>
        <dbReference type="ARBA" id="ARBA00012944"/>
    </source>
</evidence>
<proteinExistence type="predicted"/>
<name>A0A386PW45_9PLAT</name>
<sequence length="519" mass="59222">MVFGFSCQLGLLGFFSLGGFLVLFSFFFCCYDLTGFILSVYGGLGFDFVFCFGFGVFFFLFMLYCCGGLSISYAYHYFVGGVFSCILVVNMVVFLFSMFGLVMSGNGLSSFIFWELLGVVSFFLILFYGNSVSLKAGWVTLVTSRFGDLGFFLFVGYFLSCFDDWWVLIFAFLLIIGSKSAVYPLISWLLEAMRAPTPVSSLVHSSTLVAAGFWFLYQYWHLIINFWFVVWFGWLCVLTIFLTSLVMLLVDDVKKIVALSTSNNLSWCFLFFLWGDMLLGLLQLVVHGLGKCVLFTVMGELMSCNGSGQDYKGFYFGSNWLLCNVFFCAFSLCGFPFLGVYFSKHYFFSLIFMGGYSLFVGFVLLLGVLFSFCYSFRFVFICFGSFYGGCYNFQLSSFFGGLFIPFFCFLCYFYLESFGVLFEHSSWIVVLVSFICFLGVCLGGFMVFYTNCFGLYCWGVSLCNLDFICYGFSYIFSLIQYLSFVFLFRLDSFVVSSLFYFICCSSGLFFSFSFFLFLV</sequence>
<feature type="transmembrane region" description="Helical" evidence="8">
    <location>
        <begin position="256"/>
        <end position="274"/>
    </location>
</feature>